<sequence>MIDTTARSTVLDTVRGFALFGICVTNMNVASAFWSIGGTPDDWYPLFDGTADHLTDATVIAFFSGRFYLLFAFLFGYAFTLQIAAAERAGVAPAPRLVRRCLALLTLGVLHVELLWLNDILTLFGVLGLLLVALRGIGDRTAVILAGALLVAWTALWLLPDNDTRDVYSALDLPGYAQRYAGSFSSTLAAQTELAPFFLILVWVAQAVPSFAMLLLGLVAGRRGLLTDTARLRRRAPWVLVGGLAVGVPVSAVTFVNHLGWWDAPDYWGSVQGAVDPLMAAAYLAGIALLATSRSGARVTAILAPAGRMAASNYIAQSVLLMLVLTGYGFALADELPPLAVLGVSVLIVAALYTASSRWLAQHPYGPVEWLLRAVTYNTLAPWRIDQGA</sequence>
<name>A0ABV8DMZ8_9NOCA</name>
<evidence type="ECO:0000256" key="1">
    <source>
        <dbReference type="SAM" id="Phobius"/>
    </source>
</evidence>
<feature type="transmembrane region" description="Helical" evidence="1">
    <location>
        <begin position="194"/>
        <end position="218"/>
    </location>
</feature>
<feature type="transmembrane region" description="Helical" evidence="1">
    <location>
        <begin position="97"/>
        <end position="114"/>
    </location>
</feature>
<evidence type="ECO:0000313" key="4">
    <source>
        <dbReference type="Proteomes" id="UP001595696"/>
    </source>
</evidence>
<feature type="transmembrane region" description="Helical" evidence="1">
    <location>
        <begin position="274"/>
        <end position="293"/>
    </location>
</feature>
<dbReference type="RefSeq" id="WP_378610648.1">
    <property type="nucleotide sequence ID" value="NZ_JBHSAX010000003.1"/>
</dbReference>
<feature type="transmembrane region" description="Helical" evidence="1">
    <location>
        <begin position="314"/>
        <end position="333"/>
    </location>
</feature>
<comment type="caution">
    <text evidence="3">The sequence shown here is derived from an EMBL/GenBank/DDBJ whole genome shotgun (WGS) entry which is preliminary data.</text>
</comment>
<feature type="transmembrane region" description="Helical" evidence="1">
    <location>
        <begin position="17"/>
        <end position="37"/>
    </location>
</feature>
<dbReference type="Pfam" id="PF04235">
    <property type="entry name" value="DUF418"/>
    <property type="match status" value="1"/>
</dbReference>
<keyword evidence="1" id="KW-0812">Transmembrane</keyword>
<dbReference type="Proteomes" id="UP001595696">
    <property type="component" value="Unassembled WGS sequence"/>
</dbReference>
<proteinExistence type="predicted"/>
<feature type="transmembrane region" description="Helical" evidence="1">
    <location>
        <begin position="142"/>
        <end position="159"/>
    </location>
</feature>
<keyword evidence="1" id="KW-1133">Transmembrane helix</keyword>
<accession>A0ABV8DMZ8</accession>
<evidence type="ECO:0000259" key="2">
    <source>
        <dbReference type="Pfam" id="PF04235"/>
    </source>
</evidence>
<dbReference type="InterPro" id="IPR052529">
    <property type="entry name" value="Bact_Transport_Assoc"/>
</dbReference>
<dbReference type="PANTHER" id="PTHR30590">
    <property type="entry name" value="INNER MEMBRANE PROTEIN"/>
    <property type="match status" value="1"/>
</dbReference>
<keyword evidence="4" id="KW-1185">Reference proteome</keyword>
<feature type="domain" description="DUF418" evidence="2">
    <location>
        <begin position="220"/>
        <end position="377"/>
    </location>
</feature>
<dbReference type="EMBL" id="JBHSAX010000003">
    <property type="protein sequence ID" value="MFC3960877.1"/>
    <property type="molecule type" value="Genomic_DNA"/>
</dbReference>
<organism evidence="3 4">
    <name type="scientific">Nocardia jiangsuensis</name>
    <dbReference type="NCBI Taxonomy" id="1691563"/>
    <lineage>
        <taxon>Bacteria</taxon>
        <taxon>Bacillati</taxon>
        <taxon>Actinomycetota</taxon>
        <taxon>Actinomycetes</taxon>
        <taxon>Mycobacteriales</taxon>
        <taxon>Nocardiaceae</taxon>
        <taxon>Nocardia</taxon>
    </lineage>
</organism>
<dbReference type="PANTHER" id="PTHR30590:SF2">
    <property type="entry name" value="INNER MEMBRANE PROTEIN"/>
    <property type="match status" value="1"/>
</dbReference>
<gene>
    <name evidence="3" type="ORF">ACFO0B_02610</name>
</gene>
<feature type="transmembrane region" description="Helical" evidence="1">
    <location>
        <begin position="238"/>
        <end position="262"/>
    </location>
</feature>
<dbReference type="InterPro" id="IPR007349">
    <property type="entry name" value="DUF418"/>
</dbReference>
<reference evidence="4" key="1">
    <citation type="journal article" date="2019" name="Int. J. Syst. Evol. Microbiol.">
        <title>The Global Catalogue of Microorganisms (GCM) 10K type strain sequencing project: providing services to taxonomists for standard genome sequencing and annotation.</title>
        <authorList>
            <consortium name="The Broad Institute Genomics Platform"/>
            <consortium name="The Broad Institute Genome Sequencing Center for Infectious Disease"/>
            <person name="Wu L."/>
            <person name="Ma J."/>
        </authorList>
    </citation>
    <scope>NUCLEOTIDE SEQUENCE [LARGE SCALE GENOMIC DNA]</scope>
    <source>
        <strain evidence="4">CGMCC 4.7330</strain>
    </source>
</reference>
<feature type="transmembrane region" description="Helical" evidence="1">
    <location>
        <begin position="339"/>
        <end position="355"/>
    </location>
</feature>
<keyword evidence="1" id="KW-0472">Membrane</keyword>
<protein>
    <submittedName>
        <fullName evidence="3">DUF418 domain-containing protein</fullName>
    </submittedName>
</protein>
<evidence type="ECO:0000313" key="3">
    <source>
        <dbReference type="EMBL" id="MFC3960877.1"/>
    </source>
</evidence>
<feature type="transmembrane region" description="Helical" evidence="1">
    <location>
        <begin position="120"/>
        <end position="137"/>
    </location>
</feature>
<feature type="transmembrane region" description="Helical" evidence="1">
    <location>
        <begin position="57"/>
        <end position="85"/>
    </location>
</feature>